<reference evidence="6" key="1">
    <citation type="submission" date="2021-03" db="EMBL/GenBank/DDBJ databases">
        <authorList>
            <person name="Tagirdzhanova G."/>
        </authorList>
    </citation>
    <scope>NUCLEOTIDE SEQUENCE</scope>
</reference>
<dbReference type="Gene3D" id="3.90.1590.10">
    <property type="entry name" value="glutathione-dependent formaldehyde- activating enzyme (gfa)"/>
    <property type="match status" value="1"/>
</dbReference>
<dbReference type="GO" id="GO:0046872">
    <property type="term" value="F:metal ion binding"/>
    <property type="evidence" value="ECO:0007669"/>
    <property type="project" value="UniProtKB-KW"/>
</dbReference>
<dbReference type="Pfam" id="PF04828">
    <property type="entry name" value="GFA"/>
    <property type="match status" value="1"/>
</dbReference>
<organism evidence="6 7">
    <name type="scientific">Imshaugia aleurites</name>
    <dbReference type="NCBI Taxonomy" id="172621"/>
    <lineage>
        <taxon>Eukaryota</taxon>
        <taxon>Fungi</taxon>
        <taxon>Dikarya</taxon>
        <taxon>Ascomycota</taxon>
        <taxon>Pezizomycotina</taxon>
        <taxon>Lecanoromycetes</taxon>
        <taxon>OSLEUM clade</taxon>
        <taxon>Lecanoromycetidae</taxon>
        <taxon>Lecanorales</taxon>
        <taxon>Lecanorineae</taxon>
        <taxon>Parmeliaceae</taxon>
        <taxon>Imshaugia</taxon>
    </lineage>
</organism>
<keyword evidence="7" id="KW-1185">Reference proteome</keyword>
<evidence type="ECO:0000256" key="3">
    <source>
        <dbReference type="ARBA" id="ARBA00022833"/>
    </source>
</evidence>
<evidence type="ECO:0000313" key="6">
    <source>
        <dbReference type="EMBL" id="CAF9905894.1"/>
    </source>
</evidence>
<protein>
    <recommendedName>
        <fullName evidence="5">CENP-V/GFA domain-containing protein</fullName>
    </recommendedName>
</protein>
<evidence type="ECO:0000256" key="4">
    <source>
        <dbReference type="ARBA" id="ARBA00023239"/>
    </source>
</evidence>
<keyword evidence="3" id="KW-0862">Zinc</keyword>
<dbReference type="InterPro" id="IPR011057">
    <property type="entry name" value="Mss4-like_sf"/>
</dbReference>
<dbReference type="SUPFAM" id="SSF51316">
    <property type="entry name" value="Mss4-like"/>
    <property type="match status" value="1"/>
</dbReference>
<dbReference type="InterPro" id="IPR006913">
    <property type="entry name" value="CENP-V/GFA"/>
</dbReference>
<sequence length="148" mass="16279">MALTQEPQLTGRCQCGKVTYAITCKPHSLNVCHCHECQRQTGSAFALTLVVPSSGVHLSPSSQKYIRHFERKSDSGGIRGGIFCADCGIRIYHNNPEAPQWISIKAGTLDQKVDFSDATHIWTKRKLEGVVVPDGVEAWEEEPDDGVV</sequence>
<feature type="domain" description="CENP-V/GFA" evidence="5">
    <location>
        <begin position="9"/>
        <end position="140"/>
    </location>
</feature>
<accession>A0A8H3EIK9</accession>
<dbReference type="PANTHER" id="PTHR33337">
    <property type="entry name" value="GFA DOMAIN-CONTAINING PROTEIN"/>
    <property type="match status" value="1"/>
</dbReference>
<proteinExistence type="inferred from homology"/>
<dbReference type="GO" id="GO:0016846">
    <property type="term" value="F:carbon-sulfur lyase activity"/>
    <property type="evidence" value="ECO:0007669"/>
    <property type="project" value="InterPro"/>
</dbReference>
<dbReference type="OrthoDB" id="5290969at2759"/>
<evidence type="ECO:0000259" key="5">
    <source>
        <dbReference type="PROSITE" id="PS51891"/>
    </source>
</evidence>
<dbReference type="AlphaFoldDB" id="A0A8H3EIK9"/>
<gene>
    <name evidence="6" type="ORF">IMSHALPRED_004009</name>
</gene>
<keyword evidence="2" id="KW-0479">Metal-binding</keyword>
<dbReference type="PANTHER" id="PTHR33337:SF40">
    <property type="entry name" value="CENP-V_GFA DOMAIN-CONTAINING PROTEIN-RELATED"/>
    <property type="match status" value="1"/>
</dbReference>
<evidence type="ECO:0000313" key="7">
    <source>
        <dbReference type="Proteomes" id="UP000664534"/>
    </source>
</evidence>
<comment type="similarity">
    <text evidence="1">Belongs to the Gfa family.</text>
</comment>
<dbReference type="PROSITE" id="PS51891">
    <property type="entry name" value="CENP_V_GFA"/>
    <property type="match status" value="1"/>
</dbReference>
<evidence type="ECO:0000256" key="2">
    <source>
        <dbReference type="ARBA" id="ARBA00022723"/>
    </source>
</evidence>
<evidence type="ECO:0000256" key="1">
    <source>
        <dbReference type="ARBA" id="ARBA00005495"/>
    </source>
</evidence>
<name>A0A8H3EIK9_9LECA</name>
<dbReference type="Proteomes" id="UP000664534">
    <property type="component" value="Unassembled WGS sequence"/>
</dbReference>
<dbReference type="EMBL" id="CAJPDT010000002">
    <property type="protein sequence ID" value="CAF9905894.1"/>
    <property type="molecule type" value="Genomic_DNA"/>
</dbReference>
<comment type="caution">
    <text evidence="6">The sequence shown here is derived from an EMBL/GenBank/DDBJ whole genome shotgun (WGS) entry which is preliminary data.</text>
</comment>
<keyword evidence="4" id="KW-0456">Lyase</keyword>